<dbReference type="KEGG" id="cdo:CDOO_11780"/>
<keyword evidence="1" id="KW-0812">Transmembrane</keyword>
<keyword evidence="1" id="KW-0472">Membrane</keyword>
<keyword evidence="3" id="KW-1185">Reference proteome</keyword>
<evidence type="ECO:0000313" key="3">
    <source>
        <dbReference type="Proteomes" id="UP000029914"/>
    </source>
</evidence>
<dbReference type="HOGENOM" id="CLU_045983_2_0_11"/>
<dbReference type="PRINTS" id="PR00833">
    <property type="entry name" value="POAALLERGEN"/>
</dbReference>
<proteinExistence type="predicted"/>
<evidence type="ECO:0000313" key="2">
    <source>
        <dbReference type="EMBL" id="AIT61864.1"/>
    </source>
</evidence>
<dbReference type="EMBL" id="CP006764">
    <property type="protein sequence ID" value="AIT61864.1"/>
    <property type="molecule type" value="Genomic_DNA"/>
</dbReference>
<dbReference type="STRING" id="558173.CDOO_11780"/>
<feature type="transmembrane region" description="Helical" evidence="1">
    <location>
        <begin position="310"/>
        <end position="329"/>
    </location>
</feature>
<dbReference type="OrthoDB" id="2151407at2"/>
<sequence>MSTPVSEAPAASGRESREGNDWLKIAGIVLLLPCVIALMLFAFLAPNFASGPHELPVAISAPDPVVTQLSDATNAANPDAFSFDPVGSDDEVRGAVEKRDAIGGLTMDPATGTATIYTAAGNGAPYPAVMQQLAGGMQALGLNVQMVEVAPYSQDDPQGSGLNALGLPLAFGGMISAALMTTLFKGKPWHKLVGALGIAALGGLVVAAILHHGYGVLTGDFWLEALALACGIAATSLVVTGLGSLLGMAGVGLGAVLTIFISNPLSGLATGWWWLPQPWGMIGQYMPIGAAGYLLRSISYFDNHHGGHSWTVLGVWMLVGALLIAVGGVRNRRAAA</sequence>
<evidence type="ECO:0000256" key="1">
    <source>
        <dbReference type="SAM" id="Phobius"/>
    </source>
</evidence>
<keyword evidence="1" id="KW-1133">Transmembrane helix</keyword>
<dbReference type="AlphaFoldDB" id="A0A097IIA6"/>
<protein>
    <submittedName>
        <fullName evidence="2">Membrane protein</fullName>
    </submittedName>
</protein>
<gene>
    <name evidence="2" type="ORF">CDOO_11780</name>
</gene>
<dbReference type="RefSeq" id="WP_018022810.1">
    <property type="nucleotide sequence ID" value="NZ_AQUX01000013.1"/>
</dbReference>
<feature type="transmembrane region" description="Helical" evidence="1">
    <location>
        <begin position="192"/>
        <end position="214"/>
    </location>
</feature>
<accession>A0A097IIA6</accession>
<feature type="transmembrane region" description="Helical" evidence="1">
    <location>
        <begin position="226"/>
        <end position="246"/>
    </location>
</feature>
<feature type="transmembrane region" description="Helical" evidence="1">
    <location>
        <begin position="161"/>
        <end position="180"/>
    </location>
</feature>
<feature type="transmembrane region" description="Helical" evidence="1">
    <location>
        <begin position="253"/>
        <end position="275"/>
    </location>
</feature>
<reference evidence="2 3" key="1">
    <citation type="submission" date="2013-09" db="EMBL/GenBank/DDBJ databases">
        <title>Complete genome sequence of Corynebacterium doosanense CAU 212(T) (=DSM 45436(T)), isolated from activated sludge.</title>
        <authorList>
            <person name="Schaffert L."/>
            <person name="Albersmeier A."/>
            <person name="Kalinowski J."/>
            <person name="Ruckert C."/>
        </authorList>
    </citation>
    <scope>NUCLEOTIDE SEQUENCE [LARGE SCALE GENOMIC DNA]</scope>
    <source>
        <strain evidence="2 3">CAU 212</strain>
    </source>
</reference>
<organism evidence="2 3">
    <name type="scientific">Corynebacterium doosanense CAU 212 = DSM 45436</name>
    <dbReference type="NCBI Taxonomy" id="558173"/>
    <lineage>
        <taxon>Bacteria</taxon>
        <taxon>Bacillati</taxon>
        <taxon>Actinomycetota</taxon>
        <taxon>Actinomycetes</taxon>
        <taxon>Mycobacteriales</taxon>
        <taxon>Corynebacteriaceae</taxon>
        <taxon>Corynebacterium</taxon>
    </lineage>
</organism>
<name>A0A097IIA6_9CORY</name>
<dbReference type="eggNOG" id="COG0842">
    <property type="taxonomic scope" value="Bacteria"/>
</dbReference>
<feature type="transmembrane region" description="Helical" evidence="1">
    <location>
        <begin position="22"/>
        <end position="45"/>
    </location>
</feature>
<dbReference type="Proteomes" id="UP000029914">
    <property type="component" value="Chromosome"/>
</dbReference>